<accession>A0AAE7URE8</accession>
<evidence type="ECO:0000313" key="2">
    <source>
        <dbReference type="EMBL" id="NTF39939.1"/>
    </source>
</evidence>
<feature type="transmembrane region" description="Helical" evidence="1">
    <location>
        <begin position="12"/>
        <end position="32"/>
    </location>
</feature>
<keyword evidence="5" id="KW-1185">Reference proteome</keyword>
<evidence type="ECO:0000313" key="4">
    <source>
        <dbReference type="Proteomes" id="UP000663912"/>
    </source>
</evidence>
<keyword evidence="1" id="KW-0812">Transmembrane</keyword>
<geneLocation type="plasmid" evidence="3 4">
    <name>pW2_73_4</name>
</geneLocation>
<dbReference type="Proteomes" id="UP000663912">
    <property type="component" value="Plasmid pW2_73_4"/>
</dbReference>
<evidence type="ECO:0000313" key="3">
    <source>
        <dbReference type="EMBL" id="QTG03863.1"/>
    </source>
</evidence>
<keyword evidence="1" id="KW-0472">Membrane</keyword>
<feature type="transmembrane region" description="Helical" evidence="1">
    <location>
        <begin position="44"/>
        <end position="66"/>
    </location>
</feature>
<protein>
    <submittedName>
        <fullName evidence="3">Uncharacterized protein</fullName>
    </submittedName>
</protein>
<sequence length="266" mass="28794">MSNSTANPYQKALIGAAAVAFLYILLLAFAATRQVENEFEAGNWGYVLGLFVFTTLIGTLAAGYWTQKSSKDLSFARVALRGAAIAFCLLLLQGIGKFAEQREMLVARTEAIAQWKLKPMPVQAAWPEGWRVQPVSFDDQLSGFIQIAERETANAVSFTSLACAYRSTLSADRRFDEMLKGTADGFFAKFKAQGIELVSGATGDGAIGPYAGRRLEFDNKGGAVSLHGEIVTADAPACRLLIIAYHVGEPYDAMKGVIDRFKASVK</sequence>
<dbReference type="Proteomes" id="UP000822331">
    <property type="component" value="Unassembled WGS sequence"/>
</dbReference>
<feature type="transmembrane region" description="Helical" evidence="1">
    <location>
        <begin position="78"/>
        <end position="96"/>
    </location>
</feature>
<keyword evidence="3" id="KW-0614">Plasmid</keyword>
<proteinExistence type="predicted"/>
<dbReference type="AlphaFoldDB" id="A0AAE7URE8"/>
<dbReference type="RefSeq" id="WP_141680759.1">
    <property type="nucleotide sequence ID" value="NZ_CP049211.1"/>
</dbReference>
<keyword evidence="1" id="KW-1133">Transmembrane helix</keyword>
<evidence type="ECO:0000256" key="1">
    <source>
        <dbReference type="SAM" id="Phobius"/>
    </source>
</evidence>
<reference evidence="2 5" key="1">
    <citation type="journal article" date="2020" name="Science">
        <title>Unexpected conservation and global transmission of agrobacterial virulence plasmids.</title>
        <authorList>
            <person name="Weisberg A.J."/>
            <person name="Davis E.W. 2nd"/>
            <person name="Tabima J."/>
            <person name="Belcher M.S."/>
            <person name="Miller M."/>
            <person name="Kuo C.H."/>
            <person name="Loper J.E."/>
            <person name="Grunwald N.J."/>
            <person name="Putnam M.L."/>
            <person name="Chang J.H."/>
        </authorList>
    </citation>
    <scope>NUCLEOTIDE SEQUENCE [LARGE SCALE GENOMIC DNA]</scope>
    <source>
        <strain evidence="2 5">A19/93</strain>
    </source>
</reference>
<reference evidence="3" key="2">
    <citation type="submission" date="2020-02" db="EMBL/GenBank/DDBJ databases">
        <title>Unexpected conservation and global transmission of agrobacterial virulence plasmids.</title>
        <authorList>
            <person name="Weisberg A.J."/>
            <person name="Davis E.W. II"/>
            <person name="Tabima J.R."/>
            <person name="Belcher M.S."/>
            <person name="Miller M."/>
            <person name="Kuo C.-H."/>
            <person name="Loper J.E."/>
            <person name="Grunwald N.J."/>
            <person name="Putnam M.L."/>
            <person name="Chang J.H."/>
        </authorList>
    </citation>
    <scope>NUCLEOTIDE SEQUENCE</scope>
    <source>
        <strain evidence="3">W2/73</strain>
        <plasmid evidence="3">pW2_73_4</plasmid>
    </source>
</reference>
<gene>
    <name evidence="2" type="ORF">G6L72_24975</name>
    <name evidence="3" type="ORF">G6M88_25825</name>
</gene>
<evidence type="ECO:0000313" key="5">
    <source>
        <dbReference type="Proteomes" id="UP000822331"/>
    </source>
</evidence>
<dbReference type="EMBL" id="JAAMCP010000017">
    <property type="protein sequence ID" value="NTF39939.1"/>
    <property type="molecule type" value="Genomic_DNA"/>
</dbReference>
<dbReference type="EMBL" id="CP049211">
    <property type="protein sequence ID" value="QTG03863.1"/>
    <property type="molecule type" value="Genomic_DNA"/>
</dbReference>
<organism evidence="3 4">
    <name type="scientific">Agrobacterium rubi</name>
    <dbReference type="NCBI Taxonomy" id="28099"/>
    <lineage>
        <taxon>Bacteria</taxon>
        <taxon>Pseudomonadati</taxon>
        <taxon>Pseudomonadota</taxon>
        <taxon>Alphaproteobacteria</taxon>
        <taxon>Hyphomicrobiales</taxon>
        <taxon>Rhizobiaceae</taxon>
        <taxon>Rhizobium/Agrobacterium group</taxon>
        <taxon>Agrobacterium</taxon>
    </lineage>
</organism>
<name>A0AAE7URE8_9HYPH</name>
<dbReference type="KEGG" id="arui:G6M88_25825"/>